<name>A0A2A2TCQ7_9CYAN</name>
<dbReference type="InterPro" id="IPR019775">
    <property type="entry name" value="WD40_repeat_CS"/>
</dbReference>
<dbReference type="InterPro" id="IPR011047">
    <property type="entry name" value="Quinoprotein_ADH-like_sf"/>
</dbReference>
<dbReference type="SUPFAM" id="SSF50998">
    <property type="entry name" value="Quinoprotein alcohol dehydrogenase-like"/>
    <property type="match status" value="1"/>
</dbReference>
<dbReference type="CDD" id="cd00200">
    <property type="entry name" value="WD40"/>
    <property type="match status" value="3"/>
</dbReference>
<evidence type="ECO:0000256" key="1">
    <source>
        <dbReference type="ARBA" id="ARBA00019442"/>
    </source>
</evidence>
<keyword evidence="9" id="KW-1185">Reference proteome</keyword>
<evidence type="ECO:0000313" key="8">
    <source>
        <dbReference type="EMBL" id="PAX51415.1"/>
    </source>
</evidence>
<dbReference type="EMBL" id="NTFS01000399">
    <property type="protein sequence ID" value="PAX51415.1"/>
    <property type="molecule type" value="Genomic_DNA"/>
</dbReference>
<dbReference type="PANTHER" id="PTHR19848">
    <property type="entry name" value="WD40 REPEAT PROTEIN"/>
    <property type="match status" value="1"/>
</dbReference>
<accession>A0A2A2TCQ7</accession>
<keyword evidence="5" id="KW-0812">Transmembrane</keyword>
<feature type="repeat" description="WD" evidence="4">
    <location>
        <begin position="778"/>
        <end position="810"/>
    </location>
</feature>
<feature type="repeat" description="WD" evidence="4">
    <location>
        <begin position="823"/>
        <end position="864"/>
    </location>
</feature>
<feature type="repeat" description="WD" evidence="4">
    <location>
        <begin position="354"/>
        <end position="385"/>
    </location>
</feature>
<evidence type="ECO:0000259" key="6">
    <source>
        <dbReference type="Pfam" id="PF20703"/>
    </source>
</evidence>
<keyword evidence="3" id="KW-0677">Repeat</keyword>
<feature type="repeat" description="WD" evidence="4">
    <location>
        <begin position="909"/>
        <end position="943"/>
    </location>
</feature>
<reference evidence="8 9" key="1">
    <citation type="submission" date="2017-08" db="EMBL/GenBank/DDBJ databases">
        <title>Draft genome sequence of filamentous cyanobacterium Calothrix elsteri CCALA 953.</title>
        <authorList>
            <person name="Gagunashvili A.N."/>
            <person name="Elster J."/>
            <person name="Andresson O.S."/>
        </authorList>
    </citation>
    <scope>NUCLEOTIDE SEQUENCE [LARGE SCALE GENOMIC DNA]</scope>
    <source>
        <strain evidence="8 9">CCALA 953</strain>
    </source>
</reference>
<proteinExistence type="predicted"/>
<feature type="domain" description="Novel STAND NTPase 1" evidence="6">
    <location>
        <begin position="1"/>
        <end position="194"/>
    </location>
</feature>
<feature type="repeat" description="WD" evidence="4">
    <location>
        <begin position="395"/>
        <end position="429"/>
    </location>
</feature>
<dbReference type="PROSITE" id="PS50082">
    <property type="entry name" value="WD_REPEATS_2"/>
    <property type="match status" value="14"/>
</dbReference>
<comment type="caution">
    <text evidence="8">The sequence shown here is derived from an EMBL/GenBank/DDBJ whole genome shotgun (WGS) entry which is preliminary data.</text>
</comment>
<feature type="repeat" description="WD" evidence="4">
    <location>
        <begin position="480"/>
        <end position="512"/>
    </location>
</feature>
<dbReference type="PRINTS" id="PR00320">
    <property type="entry name" value="GPROTEINBRPT"/>
</dbReference>
<dbReference type="Proteomes" id="UP000218238">
    <property type="component" value="Unassembled WGS sequence"/>
</dbReference>
<evidence type="ECO:0000256" key="2">
    <source>
        <dbReference type="ARBA" id="ARBA00022574"/>
    </source>
</evidence>
<evidence type="ECO:0000259" key="7">
    <source>
        <dbReference type="Pfam" id="PF23381"/>
    </source>
</evidence>
<feature type="repeat" description="WD" evidence="4">
    <location>
        <begin position="654"/>
        <end position="686"/>
    </location>
</feature>
<evidence type="ECO:0000256" key="3">
    <source>
        <dbReference type="ARBA" id="ARBA00022737"/>
    </source>
</evidence>
<protein>
    <recommendedName>
        <fullName evidence="1">Intraflagellar transport protein 122 homolog</fullName>
    </recommendedName>
</protein>
<dbReference type="InterPro" id="IPR049052">
    <property type="entry name" value="nSTAND1"/>
</dbReference>
<dbReference type="Gene3D" id="2.130.10.10">
    <property type="entry name" value="YVTN repeat-like/Quinoprotein amine dehydrogenase"/>
    <property type="match status" value="5"/>
</dbReference>
<dbReference type="PROSITE" id="PS50294">
    <property type="entry name" value="WD_REPEATS_REGION"/>
    <property type="match status" value="14"/>
</dbReference>
<dbReference type="Pfam" id="PF23381">
    <property type="entry name" value="Beta-prop_IFT122_1st"/>
    <property type="match status" value="1"/>
</dbReference>
<dbReference type="InterPro" id="IPR056153">
    <property type="entry name" value="Beta-prop_IFT122_1st"/>
</dbReference>
<dbReference type="AlphaFoldDB" id="A0A2A2TCQ7"/>
<dbReference type="FunFam" id="2.130.10.10:FF:000228">
    <property type="entry name" value="COMPASS-like H3K4 histone methylase component WDR5A"/>
    <property type="match status" value="1"/>
</dbReference>
<dbReference type="Pfam" id="PF00400">
    <property type="entry name" value="WD40"/>
    <property type="match status" value="11"/>
</dbReference>
<keyword evidence="5" id="KW-0472">Membrane</keyword>
<dbReference type="PANTHER" id="PTHR19848:SF8">
    <property type="entry name" value="F-BOX AND WD REPEAT DOMAIN CONTAINING 7"/>
    <property type="match status" value="1"/>
</dbReference>
<dbReference type="InterPro" id="IPR020472">
    <property type="entry name" value="WD40_PAC1"/>
</dbReference>
<evidence type="ECO:0000256" key="4">
    <source>
        <dbReference type="PROSITE-ProRule" id="PRU00221"/>
    </source>
</evidence>
<dbReference type="InterPro" id="IPR001680">
    <property type="entry name" value="WD40_rpt"/>
</dbReference>
<evidence type="ECO:0000313" key="9">
    <source>
        <dbReference type="Proteomes" id="UP000218238"/>
    </source>
</evidence>
<feature type="repeat" description="WD" evidence="4">
    <location>
        <begin position="868"/>
        <end position="900"/>
    </location>
</feature>
<keyword evidence="2 4" id="KW-0853">WD repeat</keyword>
<dbReference type="SMART" id="SM00320">
    <property type="entry name" value="WD40"/>
    <property type="match status" value="14"/>
</dbReference>
<feature type="repeat" description="WD" evidence="4">
    <location>
        <begin position="695"/>
        <end position="727"/>
    </location>
</feature>
<keyword evidence="5" id="KW-1133">Transmembrane helix</keyword>
<dbReference type="Pfam" id="PF20703">
    <property type="entry name" value="nSTAND1"/>
    <property type="match status" value="1"/>
</dbReference>
<dbReference type="InterPro" id="IPR015943">
    <property type="entry name" value="WD40/YVTN_repeat-like_dom_sf"/>
</dbReference>
<sequence>MSHDELYSAIVSPAARMQIKLEDGLTNQFISAVCGHAGRLPLLEFTLTQLWEKQCQGVLTNSAYTEIGGVEEALANHAETEYGILGEIDRNRAQRIFMQLVQLGDGCEPTRRLAMREEVKEENWDLVTRLASSRLVVTNRNESTCGETVEIVHEALVRNWGRLKYWIQVDGEFRHWQEQLRLGIRQWEKSNRDNGVLLRGKPLADAEHWQNQRLEELSTSDRNFINASLDLRQGKLNKQKRNRRLTIFGLSVGLVLSLILAGYALRQSRRAQVNEVLAVEKSSQALLASNNRLDALVEAMAAWQKFRSLNLGLNLVGDDAKDAEKSLKATLQNAVYSASLLQHVNTNFAEFNRLSDFKAAVYAVAYSPNNQLIATGSADKSVKLWGQDGKLLANLPGHKGTVWGVAFSPDSKTLVSVSDDKTVKVWGLDEFGKYKQLRSWNDDAEIYTVSFNPNQQIIATGGKNKTVKIWKLDGTLITQLKGHTAAIRAVKFSLDGNFIASGSEDGTVKIWQSDITASKTNKTNYQLLYTLKHQSAVRTIAFSPDGEIIATAGADKVIKLWQTSDGKLLNSLNGHNDTVYNIAWSPNGQTLVSASQDKTIKLWQQDGKLQNTLKAHTDRIYAIAFSPNSQSMASGGRDRAVKLWKTEKNLLTAFNGHQDNVWGVEFSPDGKILVSGSSDKTIRIWKSDGTLINTFIGHQDKVYTVAYSPKSEMIASGSLDKSIKLWKPNGELIKTLENAHERWVSSIVFSPDGEIFASSGRDNDIKIWKKDGTQITTLKGHTKQVNRLAFSSDGKILVSGSSDKTIRIWSREGIPLRTLKNDKDGHQDEVTGIAINSNGKTIASTSLDRTIKLWKTADGSLIKTITGNNQHTDAITSITFSPDGKIMASASIDKTIKFWKSDGTFLTTLKAHNDGVTQLKFSSDSKKLVSASNDNTVILWDLDKVLELEKLLAYSCEWIRDYINTNPTINNQKNSTSIQRVNKLCRNSDLLKKPGFSENQYISVE</sequence>
<feature type="repeat" description="WD" evidence="4">
    <location>
        <begin position="737"/>
        <end position="769"/>
    </location>
</feature>
<organism evidence="8 9">
    <name type="scientific">Brunnivagina elsteri CCALA 953</name>
    <dbReference type="NCBI Taxonomy" id="987040"/>
    <lineage>
        <taxon>Bacteria</taxon>
        <taxon>Bacillati</taxon>
        <taxon>Cyanobacteriota</taxon>
        <taxon>Cyanophyceae</taxon>
        <taxon>Nostocales</taxon>
        <taxon>Calotrichaceae</taxon>
        <taxon>Brunnivagina</taxon>
    </lineage>
</organism>
<feature type="transmembrane region" description="Helical" evidence="5">
    <location>
        <begin position="245"/>
        <end position="265"/>
    </location>
</feature>
<dbReference type="PROSITE" id="PS00678">
    <property type="entry name" value="WD_REPEATS_1"/>
    <property type="match status" value="1"/>
</dbReference>
<feature type="repeat" description="WD" evidence="4">
    <location>
        <begin position="439"/>
        <end position="473"/>
    </location>
</feature>
<feature type="domain" description="IFT122 first beta-propeller" evidence="7">
    <location>
        <begin position="531"/>
        <end position="647"/>
    </location>
</feature>
<dbReference type="SUPFAM" id="SSF50960">
    <property type="entry name" value="TolB, C-terminal domain"/>
    <property type="match status" value="1"/>
</dbReference>
<feature type="repeat" description="WD" evidence="4">
    <location>
        <begin position="530"/>
        <end position="571"/>
    </location>
</feature>
<evidence type="ECO:0000256" key="5">
    <source>
        <dbReference type="SAM" id="Phobius"/>
    </source>
</evidence>
<feature type="repeat" description="WD" evidence="4">
    <location>
        <begin position="613"/>
        <end position="647"/>
    </location>
</feature>
<gene>
    <name evidence="8" type="ORF">CK510_24915</name>
</gene>
<feature type="repeat" description="WD" evidence="4">
    <location>
        <begin position="572"/>
        <end position="604"/>
    </location>
</feature>